<organism evidence="1 2">
    <name type="scientific">Neokomagataea anthophila</name>
    <dbReference type="NCBI Taxonomy" id="2826925"/>
    <lineage>
        <taxon>Bacteria</taxon>
        <taxon>Pseudomonadati</taxon>
        <taxon>Pseudomonadota</taxon>
        <taxon>Alphaproteobacteria</taxon>
        <taxon>Acetobacterales</taxon>
        <taxon>Acetobacteraceae</taxon>
        <taxon>Neokomagataea</taxon>
    </lineage>
</organism>
<dbReference type="RefSeq" id="WP_211682144.1">
    <property type="nucleotide sequence ID" value="NZ_JAGRQH010000005.1"/>
</dbReference>
<proteinExistence type="predicted"/>
<evidence type="ECO:0000313" key="2">
    <source>
        <dbReference type="Proteomes" id="UP000677812"/>
    </source>
</evidence>
<comment type="caution">
    <text evidence="1">The sequence shown here is derived from an EMBL/GenBank/DDBJ whole genome shotgun (WGS) entry which is preliminary data.</text>
</comment>
<dbReference type="EMBL" id="JAGRQH010000005">
    <property type="protein sequence ID" value="MBR0560067.1"/>
    <property type="molecule type" value="Genomic_DNA"/>
</dbReference>
<keyword evidence="2" id="KW-1185">Reference proteome</keyword>
<protein>
    <submittedName>
        <fullName evidence="1">Uncharacterized protein</fullName>
    </submittedName>
</protein>
<reference evidence="1 2" key="1">
    <citation type="submission" date="2021-04" db="EMBL/GenBank/DDBJ databases">
        <title>The complete genome sequence of Neokomagataea sp. TBRC 2177.</title>
        <authorList>
            <person name="Charoenyingcharoen P."/>
            <person name="Yukphan P."/>
        </authorList>
    </citation>
    <scope>NUCLEOTIDE SEQUENCE [LARGE SCALE GENOMIC DNA]</scope>
    <source>
        <strain evidence="1 2">TBRC 2177</strain>
    </source>
</reference>
<evidence type="ECO:0000313" key="1">
    <source>
        <dbReference type="EMBL" id="MBR0560067.1"/>
    </source>
</evidence>
<gene>
    <name evidence="1" type="ORF">KB213_08375</name>
</gene>
<name>A0ABS5E832_9PROT</name>
<sequence>MFSFTTIQTVLWRGFGLDRGAGYLEARLGLIGFAFVRGDLWSAHKKLRETCASYEQEIMILREELLK</sequence>
<accession>A0ABS5E832</accession>
<dbReference type="Proteomes" id="UP000677812">
    <property type="component" value="Unassembled WGS sequence"/>
</dbReference>